<evidence type="ECO:0000256" key="1">
    <source>
        <dbReference type="ARBA" id="ARBA00010062"/>
    </source>
</evidence>
<protein>
    <submittedName>
        <fullName evidence="6">ABC transporter substrate-binding protein</fullName>
    </submittedName>
</protein>
<reference evidence="6 7" key="1">
    <citation type="submission" date="2019-08" db="EMBL/GenBank/DDBJ databases">
        <authorList>
            <person name="Liang Q."/>
        </authorList>
    </citation>
    <scope>NUCLEOTIDE SEQUENCE [LARGE SCALE GENOMIC DNA]</scope>
    <source>
        <strain evidence="6 7">V1718</strain>
    </source>
</reference>
<dbReference type="OrthoDB" id="7337537at2"/>
<evidence type="ECO:0000313" key="7">
    <source>
        <dbReference type="Proteomes" id="UP000321595"/>
    </source>
</evidence>
<name>A0A5B8XTR6_9DELT</name>
<dbReference type="PROSITE" id="PS51257">
    <property type="entry name" value="PROKAR_LIPOPROTEIN"/>
    <property type="match status" value="1"/>
</dbReference>
<dbReference type="InterPro" id="IPR028082">
    <property type="entry name" value="Peripla_BP_I"/>
</dbReference>
<dbReference type="InterPro" id="IPR051010">
    <property type="entry name" value="BCAA_transport"/>
</dbReference>
<feature type="chain" id="PRO_5022984551" evidence="4">
    <location>
        <begin position="23"/>
        <end position="642"/>
    </location>
</feature>
<evidence type="ECO:0000313" key="6">
    <source>
        <dbReference type="EMBL" id="QED28288.1"/>
    </source>
</evidence>
<organism evidence="6 7">
    <name type="scientific">Microvenator marinus</name>
    <dbReference type="NCBI Taxonomy" id="2600177"/>
    <lineage>
        <taxon>Bacteria</taxon>
        <taxon>Deltaproteobacteria</taxon>
        <taxon>Bradymonadales</taxon>
        <taxon>Microvenatoraceae</taxon>
        <taxon>Microvenator</taxon>
    </lineage>
</organism>
<dbReference type="Pfam" id="PF13458">
    <property type="entry name" value="Peripla_BP_6"/>
    <property type="match status" value="1"/>
</dbReference>
<keyword evidence="2 4" id="KW-0732">Signal</keyword>
<evidence type="ECO:0000256" key="3">
    <source>
        <dbReference type="SAM" id="MobiDB-lite"/>
    </source>
</evidence>
<dbReference type="Proteomes" id="UP000321595">
    <property type="component" value="Chromosome"/>
</dbReference>
<sequence length="642" mass="67451">MTSLVKISLLLGLIALSGCSLRYDFAECKTDGDCEALEQSGELLQCVSEECVPITGIECRTSADCTDPVRNTCSANQCVDPNPVSDMGEPDMTENDMGEDMTEPDMPEPDMPDDMDNRQACTQNVECADLEGDNLCIEGFCQTLESPNCAPVIVGDELEATRTIVLGSILPKTNFVDIGPPLEQAIRLAVKEVNRTGGLPDGTNVVLVVCDDEGQNSIARAGARFLIDELKTPAIVGPIFSEAGLSVFNNVAKDAGVMMMLPTASVPSLTTLIDDGLVFRTIPSDVLQARAFFERVRELHAQQPRRILVFVKDDAYGQGLSGQLSGGGSNLSTIVGASNVYYVSYPDFAPLSQEERGQAVAAAVSTALSQFPNPNLILGLGTTEVSAILSGYFGEAGPIQTIVSHGGAPGLATIGLASNGALTDNQTVTAIGPNIFDTLNYPVYLARFEQEYPGTPPTTISTITYDATMSVLLAMGAVPAGEALTGANIAAAMPSIADKDGTKVSYGDDADYFNTAKAILQAGNTIDFRGVSGEVDFDSNGDIRSGYLGFTAFLNPNTNTYDLAPYRAFQFLSPTAGLWVTLCGGLPVAPPFATCQDSNFACVPVNAEGTQACLPLCDAQDPMCPSGLTCTPISQTAAVCAP</sequence>
<comment type="similarity">
    <text evidence="1">Belongs to the leucine-binding protein family.</text>
</comment>
<feature type="region of interest" description="Disordered" evidence="3">
    <location>
        <begin position="83"/>
        <end position="102"/>
    </location>
</feature>
<dbReference type="KEGG" id="bbae:FRD01_13825"/>
<feature type="domain" description="Leucine-binding protein" evidence="5">
    <location>
        <begin position="175"/>
        <end position="497"/>
    </location>
</feature>
<dbReference type="RefSeq" id="WP_146960580.1">
    <property type="nucleotide sequence ID" value="NZ_CP042467.1"/>
</dbReference>
<dbReference type="SUPFAM" id="SSF53822">
    <property type="entry name" value="Periplasmic binding protein-like I"/>
    <property type="match status" value="1"/>
</dbReference>
<dbReference type="EMBL" id="CP042467">
    <property type="protein sequence ID" value="QED28288.1"/>
    <property type="molecule type" value="Genomic_DNA"/>
</dbReference>
<feature type="compositionally biased region" description="Acidic residues" evidence="3">
    <location>
        <begin position="88"/>
        <end position="102"/>
    </location>
</feature>
<dbReference type="PANTHER" id="PTHR30483">
    <property type="entry name" value="LEUCINE-SPECIFIC-BINDING PROTEIN"/>
    <property type="match status" value="1"/>
</dbReference>
<gene>
    <name evidence="6" type="ORF">FRD01_13825</name>
</gene>
<evidence type="ECO:0000259" key="5">
    <source>
        <dbReference type="Pfam" id="PF13458"/>
    </source>
</evidence>
<evidence type="ECO:0000256" key="2">
    <source>
        <dbReference type="ARBA" id="ARBA00022729"/>
    </source>
</evidence>
<dbReference type="Gene3D" id="3.40.50.2300">
    <property type="match status" value="2"/>
</dbReference>
<evidence type="ECO:0000256" key="4">
    <source>
        <dbReference type="SAM" id="SignalP"/>
    </source>
</evidence>
<proteinExistence type="inferred from homology"/>
<dbReference type="InterPro" id="IPR028081">
    <property type="entry name" value="Leu-bd"/>
</dbReference>
<accession>A0A5B8XTR6</accession>
<dbReference type="AlphaFoldDB" id="A0A5B8XTR6"/>
<keyword evidence="7" id="KW-1185">Reference proteome</keyword>
<dbReference type="PANTHER" id="PTHR30483:SF6">
    <property type="entry name" value="PERIPLASMIC BINDING PROTEIN OF ABC TRANSPORTER FOR NATURAL AMINO ACIDS"/>
    <property type="match status" value="1"/>
</dbReference>
<feature type="signal peptide" evidence="4">
    <location>
        <begin position="1"/>
        <end position="22"/>
    </location>
</feature>